<dbReference type="SUPFAM" id="SSF82199">
    <property type="entry name" value="SET domain"/>
    <property type="match status" value="1"/>
</dbReference>
<accession>A0AAV6Y670</accession>
<evidence type="ECO:0000259" key="8">
    <source>
        <dbReference type="PROSITE" id="PS51015"/>
    </source>
</evidence>
<dbReference type="InterPro" id="IPR046341">
    <property type="entry name" value="SET_dom_sf"/>
</dbReference>
<dbReference type="GO" id="GO:0005694">
    <property type="term" value="C:chromosome"/>
    <property type="evidence" value="ECO:0007669"/>
    <property type="project" value="UniProtKB-SubCell"/>
</dbReference>
<dbReference type="InterPro" id="IPR003105">
    <property type="entry name" value="SRA_YDG"/>
</dbReference>
<dbReference type="Pfam" id="PF02182">
    <property type="entry name" value="SAD_SRA"/>
    <property type="match status" value="1"/>
</dbReference>
<dbReference type="PROSITE" id="PS51015">
    <property type="entry name" value="YDG"/>
    <property type="match status" value="1"/>
</dbReference>
<dbReference type="GO" id="GO:0003690">
    <property type="term" value="F:double-stranded DNA binding"/>
    <property type="evidence" value="ECO:0007669"/>
    <property type="project" value="TreeGrafter"/>
</dbReference>
<feature type="domain" description="Pre-SET" evidence="7">
    <location>
        <begin position="347"/>
        <end position="407"/>
    </location>
</feature>
<dbReference type="PANTHER" id="PTHR45660:SF46">
    <property type="entry name" value="HISTONE-LYSINE N-METHYLTRANSFERASE, H3 LYSINE-9 SPECIFIC SUVH6"/>
    <property type="match status" value="1"/>
</dbReference>
<evidence type="ECO:0000259" key="7">
    <source>
        <dbReference type="PROSITE" id="PS50867"/>
    </source>
</evidence>
<comment type="caution">
    <text evidence="9">The sequence shown here is derived from an EMBL/GenBank/DDBJ whole genome shotgun (WGS) entry which is preliminary data.</text>
</comment>
<dbReference type="GO" id="GO:0042054">
    <property type="term" value="F:histone methyltransferase activity"/>
    <property type="evidence" value="ECO:0007669"/>
    <property type="project" value="InterPro"/>
</dbReference>
<dbReference type="Pfam" id="PF00856">
    <property type="entry name" value="SET"/>
    <property type="match status" value="1"/>
</dbReference>
<keyword evidence="10" id="KW-1185">Reference proteome</keyword>
<keyword evidence="3 4" id="KW-0539">Nucleus</keyword>
<dbReference type="InterPro" id="IPR036987">
    <property type="entry name" value="SRA-YDG_sf"/>
</dbReference>
<name>A0AAV6Y670_9LAMI</name>
<dbReference type="PANTHER" id="PTHR45660">
    <property type="entry name" value="HISTONE-LYSINE N-METHYLTRANSFERASE SETMAR"/>
    <property type="match status" value="1"/>
</dbReference>
<dbReference type="Gene3D" id="2.30.280.10">
    <property type="entry name" value="SRA-YDG"/>
    <property type="match status" value="1"/>
</dbReference>
<protein>
    <recommendedName>
        <fullName evidence="11">Histone-lysine N-methyltransferase</fullName>
    </recommendedName>
</protein>
<proteinExistence type="predicted"/>
<evidence type="ECO:0000259" key="6">
    <source>
        <dbReference type="PROSITE" id="PS50280"/>
    </source>
</evidence>
<keyword evidence="2" id="KW-0158">Chromosome</keyword>
<evidence type="ECO:0000256" key="3">
    <source>
        <dbReference type="ARBA" id="ARBA00023242"/>
    </source>
</evidence>
<dbReference type="Gene3D" id="2.170.270.10">
    <property type="entry name" value="SET domain"/>
    <property type="match status" value="1"/>
</dbReference>
<reference evidence="9" key="1">
    <citation type="submission" date="2019-10" db="EMBL/GenBank/DDBJ databases">
        <authorList>
            <person name="Zhang R."/>
            <person name="Pan Y."/>
            <person name="Wang J."/>
            <person name="Ma R."/>
            <person name="Yu S."/>
        </authorList>
    </citation>
    <scope>NUCLEOTIDE SEQUENCE</scope>
    <source>
        <strain evidence="9">LA-IB0</strain>
        <tissue evidence="9">Leaf</tissue>
    </source>
</reference>
<evidence type="ECO:0000256" key="4">
    <source>
        <dbReference type="PROSITE-ProRule" id="PRU00358"/>
    </source>
</evidence>
<gene>
    <name evidence="9" type="ORF">BUALT_Bualt01G0060500</name>
</gene>
<dbReference type="Proteomes" id="UP000826271">
    <property type="component" value="Unassembled WGS sequence"/>
</dbReference>
<dbReference type="GO" id="GO:0008270">
    <property type="term" value="F:zinc ion binding"/>
    <property type="evidence" value="ECO:0007669"/>
    <property type="project" value="InterPro"/>
</dbReference>
<dbReference type="GO" id="GO:0005634">
    <property type="term" value="C:nucleus"/>
    <property type="evidence" value="ECO:0007669"/>
    <property type="project" value="UniProtKB-SubCell"/>
</dbReference>
<dbReference type="AlphaFoldDB" id="A0AAV6Y670"/>
<organism evidence="9 10">
    <name type="scientific">Buddleja alternifolia</name>
    <dbReference type="NCBI Taxonomy" id="168488"/>
    <lineage>
        <taxon>Eukaryota</taxon>
        <taxon>Viridiplantae</taxon>
        <taxon>Streptophyta</taxon>
        <taxon>Embryophyta</taxon>
        <taxon>Tracheophyta</taxon>
        <taxon>Spermatophyta</taxon>
        <taxon>Magnoliopsida</taxon>
        <taxon>eudicotyledons</taxon>
        <taxon>Gunneridae</taxon>
        <taxon>Pentapetalae</taxon>
        <taxon>asterids</taxon>
        <taxon>lamiids</taxon>
        <taxon>Lamiales</taxon>
        <taxon>Scrophulariaceae</taxon>
        <taxon>Buddlejeae</taxon>
        <taxon>Buddleja</taxon>
    </lineage>
</organism>
<dbReference type="InterPro" id="IPR007728">
    <property type="entry name" value="Pre-SET_dom"/>
</dbReference>
<dbReference type="InterPro" id="IPR015947">
    <property type="entry name" value="PUA-like_sf"/>
</dbReference>
<comment type="subcellular location">
    <subcellularLocation>
        <location evidence="1">Chromosome</location>
    </subcellularLocation>
    <subcellularLocation>
        <location evidence="4">Nucleus</location>
    </subcellularLocation>
</comment>
<dbReference type="SUPFAM" id="SSF88697">
    <property type="entry name" value="PUA domain-like"/>
    <property type="match status" value="1"/>
</dbReference>
<dbReference type="InterPro" id="IPR051357">
    <property type="entry name" value="H3K9_HMTase_SUVAR3-9"/>
</dbReference>
<evidence type="ECO:0000256" key="1">
    <source>
        <dbReference type="ARBA" id="ARBA00004286"/>
    </source>
</evidence>
<dbReference type="SMART" id="SM00317">
    <property type="entry name" value="SET"/>
    <property type="match status" value="1"/>
</dbReference>
<feature type="region of interest" description="Disordered" evidence="5">
    <location>
        <begin position="1"/>
        <end position="29"/>
    </location>
</feature>
<evidence type="ECO:0008006" key="11">
    <source>
        <dbReference type="Google" id="ProtNLM"/>
    </source>
</evidence>
<dbReference type="SMART" id="SM00466">
    <property type="entry name" value="SRA"/>
    <property type="match status" value="1"/>
</dbReference>
<dbReference type="SMART" id="SM00468">
    <property type="entry name" value="PreSET"/>
    <property type="match status" value="1"/>
</dbReference>
<dbReference type="Pfam" id="PF05033">
    <property type="entry name" value="Pre-SET"/>
    <property type="match status" value="1"/>
</dbReference>
<evidence type="ECO:0000313" key="9">
    <source>
        <dbReference type="EMBL" id="KAG8390213.1"/>
    </source>
</evidence>
<dbReference type="InterPro" id="IPR001214">
    <property type="entry name" value="SET_dom"/>
</dbReference>
<sequence length="557" mass="63460">MSEKQILRIYGNSSNSTSSEHPSFNFSRSLKRPKVYATRDFPEHCEPAKSLASCSRNYDASVNEAVSPKEEQEKMDRKKVKEALKLFQEIYKHLSDEEKAKRKGEFIGARRTDIEAAERLKKKGKFIHSKKQFGHIPGISIGDRFRLRAELAVIGLHRQYTSGIDYMVHEGKKFATSVVNSGRYENKAKTVDILIYSGQGGRKGFGNKAEQVDQKLERGNLALANSMEREYPIRVIHKCHDKEGSSYVYDGLYFVKRFWREKDQGKFVFKFELLRISGQEKFSRRNPIESRKLKSSCKECCVVGDVSEGRENMQISVMNGVDGEKPEIFSYITEVSYPEWFKEIHQSGCDCTNGCSSSIRCRCSFKNRGEIPFTEKGAIIGPRPVVYECGPSCKCPPSCMNRVTQHGPRIKFELFKTESRGWGVRSRSYISSGSFVCEFVGKLRQIKDKQKVDCGQGRFSGFVKLGSGKYDASSAEGSSDRNETGFILDAKESGNVGRFIGYSSSPNLLIQRVLYNHDDERMPHIMMFAAKNIPPMQELTCDYDHPVDQICRFQYRL</sequence>
<evidence type="ECO:0000256" key="2">
    <source>
        <dbReference type="ARBA" id="ARBA00022454"/>
    </source>
</evidence>
<feature type="domain" description="SET" evidence="6">
    <location>
        <begin position="410"/>
        <end position="544"/>
    </location>
</feature>
<evidence type="ECO:0000256" key="5">
    <source>
        <dbReference type="SAM" id="MobiDB-lite"/>
    </source>
</evidence>
<dbReference type="PROSITE" id="PS50867">
    <property type="entry name" value="PRE_SET"/>
    <property type="match status" value="1"/>
</dbReference>
<feature type="domain" description="YDG" evidence="8">
    <location>
        <begin position="134"/>
        <end position="275"/>
    </location>
</feature>
<dbReference type="EMBL" id="WHWC01000001">
    <property type="protein sequence ID" value="KAG8390213.1"/>
    <property type="molecule type" value="Genomic_DNA"/>
</dbReference>
<evidence type="ECO:0000313" key="10">
    <source>
        <dbReference type="Proteomes" id="UP000826271"/>
    </source>
</evidence>
<feature type="compositionally biased region" description="Low complexity" evidence="5">
    <location>
        <begin position="12"/>
        <end position="25"/>
    </location>
</feature>
<dbReference type="PROSITE" id="PS50280">
    <property type="entry name" value="SET"/>
    <property type="match status" value="1"/>
</dbReference>